<dbReference type="GO" id="GO:1990071">
    <property type="term" value="C:TRAPPII protein complex"/>
    <property type="evidence" value="ECO:0007669"/>
    <property type="project" value="InterPro"/>
</dbReference>
<dbReference type="PANTHER" id="PTHR13251:SF3">
    <property type="entry name" value="TRAFFICKING PROTEIN PARTICLE COMPLEX SUBUNIT 10"/>
    <property type="match status" value="1"/>
</dbReference>
<dbReference type="GO" id="GO:0006891">
    <property type="term" value="P:intra-Golgi vesicle-mediated transport"/>
    <property type="evidence" value="ECO:0007669"/>
    <property type="project" value="TreeGrafter"/>
</dbReference>
<proteinExistence type="predicted"/>
<name>A0A2I0VG62_9ASPA</name>
<dbReference type="InterPro" id="IPR045126">
    <property type="entry name" value="TRAPPC10/Trs130"/>
</dbReference>
<sequence length="127" mass="15092">MKVLQFLTFLHKLNVYPARNEEKINLNSEVENFDRIVLLCRSLRTSKQRDFGGLEHADDQAALLNPGFKPLTQVVQDDSFREFEFRQYLFAYQSKERIYFSACRVILFFKDRPARCTIVISFLIQYI</sequence>
<dbReference type="EMBL" id="KZ504419">
    <property type="protein sequence ID" value="PKU62399.1"/>
    <property type="molecule type" value="Genomic_DNA"/>
</dbReference>
<reference evidence="1 2" key="1">
    <citation type="journal article" date="2016" name="Sci. Rep.">
        <title>The Dendrobium catenatum Lindl. genome sequence provides insights into polysaccharide synthase, floral development and adaptive evolution.</title>
        <authorList>
            <person name="Zhang G.Q."/>
            <person name="Xu Q."/>
            <person name="Bian C."/>
            <person name="Tsai W.C."/>
            <person name="Yeh C.M."/>
            <person name="Liu K.W."/>
            <person name="Yoshida K."/>
            <person name="Zhang L.S."/>
            <person name="Chang S.B."/>
            <person name="Chen F."/>
            <person name="Shi Y."/>
            <person name="Su Y.Y."/>
            <person name="Zhang Y.Q."/>
            <person name="Chen L.J."/>
            <person name="Yin Y."/>
            <person name="Lin M."/>
            <person name="Huang H."/>
            <person name="Deng H."/>
            <person name="Wang Z.W."/>
            <person name="Zhu S.L."/>
            <person name="Zhao X."/>
            <person name="Deng C."/>
            <person name="Niu S.C."/>
            <person name="Huang J."/>
            <person name="Wang M."/>
            <person name="Liu G.H."/>
            <person name="Yang H.J."/>
            <person name="Xiao X.J."/>
            <person name="Hsiao Y.Y."/>
            <person name="Wu W.L."/>
            <person name="Chen Y.Y."/>
            <person name="Mitsuda N."/>
            <person name="Ohme-Takagi M."/>
            <person name="Luo Y.B."/>
            <person name="Van de Peer Y."/>
            <person name="Liu Z.J."/>
        </authorList>
    </citation>
    <scope>NUCLEOTIDE SEQUENCE [LARGE SCALE GENOMIC DNA]</scope>
    <source>
        <tissue evidence="1">The whole plant</tissue>
    </source>
</reference>
<dbReference type="GO" id="GO:0005829">
    <property type="term" value="C:cytosol"/>
    <property type="evidence" value="ECO:0007669"/>
    <property type="project" value="GOC"/>
</dbReference>
<dbReference type="STRING" id="906689.A0A2I0VG62"/>
<protein>
    <submittedName>
        <fullName evidence="1">Uncharacterized protein</fullName>
    </submittedName>
</protein>
<evidence type="ECO:0000313" key="1">
    <source>
        <dbReference type="EMBL" id="PKU62399.1"/>
    </source>
</evidence>
<reference evidence="1 2" key="2">
    <citation type="journal article" date="2017" name="Nature">
        <title>The Apostasia genome and the evolution of orchids.</title>
        <authorList>
            <person name="Zhang G.Q."/>
            <person name="Liu K.W."/>
            <person name="Li Z."/>
            <person name="Lohaus R."/>
            <person name="Hsiao Y.Y."/>
            <person name="Niu S.C."/>
            <person name="Wang J.Y."/>
            <person name="Lin Y.C."/>
            <person name="Xu Q."/>
            <person name="Chen L.J."/>
            <person name="Yoshida K."/>
            <person name="Fujiwara S."/>
            <person name="Wang Z.W."/>
            <person name="Zhang Y.Q."/>
            <person name="Mitsuda N."/>
            <person name="Wang M."/>
            <person name="Liu G.H."/>
            <person name="Pecoraro L."/>
            <person name="Huang H.X."/>
            <person name="Xiao X.J."/>
            <person name="Lin M."/>
            <person name="Wu X.Y."/>
            <person name="Wu W.L."/>
            <person name="Chen Y.Y."/>
            <person name="Chang S.B."/>
            <person name="Sakamoto S."/>
            <person name="Ohme-Takagi M."/>
            <person name="Yagi M."/>
            <person name="Zeng S.J."/>
            <person name="Shen C.Y."/>
            <person name="Yeh C.M."/>
            <person name="Luo Y.B."/>
            <person name="Tsai W.C."/>
            <person name="Van de Peer Y."/>
            <person name="Liu Z.J."/>
        </authorList>
    </citation>
    <scope>NUCLEOTIDE SEQUENCE [LARGE SCALE GENOMIC DNA]</scope>
    <source>
        <tissue evidence="1">The whole plant</tissue>
    </source>
</reference>
<gene>
    <name evidence="1" type="ORF">MA16_Dca028099</name>
</gene>
<evidence type="ECO:0000313" key="2">
    <source>
        <dbReference type="Proteomes" id="UP000233837"/>
    </source>
</evidence>
<organism evidence="1 2">
    <name type="scientific">Dendrobium catenatum</name>
    <dbReference type="NCBI Taxonomy" id="906689"/>
    <lineage>
        <taxon>Eukaryota</taxon>
        <taxon>Viridiplantae</taxon>
        <taxon>Streptophyta</taxon>
        <taxon>Embryophyta</taxon>
        <taxon>Tracheophyta</taxon>
        <taxon>Spermatophyta</taxon>
        <taxon>Magnoliopsida</taxon>
        <taxon>Liliopsida</taxon>
        <taxon>Asparagales</taxon>
        <taxon>Orchidaceae</taxon>
        <taxon>Epidendroideae</taxon>
        <taxon>Malaxideae</taxon>
        <taxon>Dendrobiinae</taxon>
        <taxon>Dendrobium</taxon>
    </lineage>
</organism>
<accession>A0A2I0VG62</accession>
<keyword evidence="2" id="KW-1185">Reference proteome</keyword>
<dbReference type="AlphaFoldDB" id="A0A2I0VG62"/>
<dbReference type="GO" id="GO:0034498">
    <property type="term" value="P:early endosome to Golgi transport"/>
    <property type="evidence" value="ECO:0007669"/>
    <property type="project" value="TreeGrafter"/>
</dbReference>
<dbReference type="Proteomes" id="UP000233837">
    <property type="component" value="Unassembled WGS sequence"/>
</dbReference>
<dbReference type="PANTHER" id="PTHR13251">
    <property type="entry name" value="EPILEPSY HOLOPROSENCEPHALY CANDIDATE 1/TMEM1"/>
    <property type="match status" value="1"/>
</dbReference>